<gene>
    <name evidence="2" type="ORF">BCR32DRAFT_293023</name>
</gene>
<dbReference type="EMBL" id="MCFG01000109">
    <property type="protein sequence ID" value="ORX81857.1"/>
    <property type="molecule type" value="Genomic_DNA"/>
</dbReference>
<proteinExistence type="predicted"/>
<comment type="caution">
    <text evidence="2">The sequence shown here is derived from an EMBL/GenBank/DDBJ whole genome shotgun (WGS) entry which is preliminary data.</text>
</comment>
<accession>A0A1Y1X7Y2</accession>
<feature type="compositionally biased region" description="Acidic residues" evidence="1">
    <location>
        <begin position="282"/>
        <end position="295"/>
    </location>
</feature>
<dbReference type="AlphaFoldDB" id="A0A1Y1X7Y2"/>
<feature type="region of interest" description="Disordered" evidence="1">
    <location>
        <begin position="173"/>
        <end position="203"/>
    </location>
</feature>
<protein>
    <submittedName>
        <fullName evidence="2">Uncharacterized protein</fullName>
    </submittedName>
</protein>
<feature type="compositionally biased region" description="Basic and acidic residues" evidence="1">
    <location>
        <begin position="184"/>
        <end position="193"/>
    </location>
</feature>
<evidence type="ECO:0000256" key="1">
    <source>
        <dbReference type="SAM" id="MobiDB-lite"/>
    </source>
</evidence>
<feature type="compositionally biased region" description="Low complexity" evidence="1">
    <location>
        <begin position="215"/>
        <end position="234"/>
    </location>
</feature>
<reference evidence="2 3" key="1">
    <citation type="submission" date="2016-08" db="EMBL/GenBank/DDBJ databases">
        <title>A Parts List for Fungal Cellulosomes Revealed by Comparative Genomics.</title>
        <authorList>
            <consortium name="DOE Joint Genome Institute"/>
            <person name="Haitjema C.H."/>
            <person name="Gilmore S.P."/>
            <person name="Henske J.K."/>
            <person name="Solomon K.V."/>
            <person name="De Groot R."/>
            <person name="Kuo A."/>
            <person name="Mondo S.J."/>
            <person name="Salamov A.A."/>
            <person name="Labutti K."/>
            <person name="Zhao Z."/>
            <person name="Chiniquy J."/>
            <person name="Barry K."/>
            <person name="Brewer H.M."/>
            <person name="Purvine S.O."/>
            <person name="Wright A.T."/>
            <person name="Boxma B."/>
            <person name="Van Alen T."/>
            <person name="Hackstein J.H."/>
            <person name="Baker S.E."/>
            <person name="Grigoriev I.V."/>
            <person name="O'Malley M.A."/>
        </authorList>
    </citation>
    <scope>NUCLEOTIDE SEQUENCE [LARGE SCALE GENOMIC DNA]</scope>
    <source>
        <strain evidence="2 3">S4</strain>
    </source>
</reference>
<keyword evidence="3" id="KW-1185">Reference proteome</keyword>
<feature type="region of interest" description="Disordered" evidence="1">
    <location>
        <begin position="215"/>
        <end position="237"/>
    </location>
</feature>
<organism evidence="2 3">
    <name type="scientific">Anaeromyces robustus</name>
    <dbReference type="NCBI Taxonomy" id="1754192"/>
    <lineage>
        <taxon>Eukaryota</taxon>
        <taxon>Fungi</taxon>
        <taxon>Fungi incertae sedis</taxon>
        <taxon>Chytridiomycota</taxon>
        <taxon>Chytridiomycota incertae sedis</taxon>
        <taxon>Neocallimastigomycetes</taxon>
        <taxon>Neocallimastigales</taxon>
        <taxon>Neocallimastigaceae</taxon>
        <taxon>Anaeromyces</taxon>
    </lineage>
</organism>
<dbReference type="OrthoDB" id="10502375at2759"/>
<evidence type="ECO:0000313" key="2">
    <source>
        <dbReference type="EMBL" id="ORX81857.1"/>
    </source>
</evidence>
<reference evidence="2 3" key="2">
    <citation type="submission" date="2016-08" db="EMBL/GenBank/DDBJ databases">
        <title>Pervasive Adenine N6-methylation of Active Genes in Fungi.</title>
        <authorList>
            <consortium name="DOE Joint Genome Institute"/>
            <person name="Mondo S.J."/>
            <person name="Dannebaum R.O."/>
            <person name="Kuo R.C."/>
            <person name="Labutti K."/>
            <person name="Haridas S."/>
            <person name="Kuo A."/>
            <person name="Salamov A."/>
            <person name="Ahrendt S.R."/>
            <person name="Lipzen A."/>
            <person name="Sullivan W."/>
            <person name="Andreopoulos W.B."/>
            <person name="Clum A."/>
            <person name="Lindquist E."/>
            <person name="Daum C."/>
            <person name="Ramamoorthy G.K."/>
            <person name="Gryganskyi A."/>
            <person name="Culley D."/>
            <person name="Magnuson J.K."/>
            <person name="James T.Y."/>
            <person name="O'Malley M.A."/>
            <person name="Stajich J.E."/>
            <person name="Spatafora J.W."/>
            <person name="Visel A."/>
            <person name="Grigoriev I.V."/>
        </authorList>
    </citation>
    <scope>NUCLEOTIDE SEQUENCE [LARGE SCALE GENOMIC DNA]</scope>
    <source>
        <strain evidence="2 3">S4</strain>
    </source>
</reference>
<sequence>MMKLKLDENLSFMCGPIYKPSFFFTKKTELKDDHVKEDNNENKDNNCQSTEELEEKQEIIEQKKSLIKSKNLRNCYDTSLSKSRVKKKSEKAMNKSNSTILNSSMLNSSSTTLARTSSSEYEKEELKNVEKLNKSSSRGSSDKKKPTMKKPINYLRSNNKSIINTKSRYLLSSNSSSSIKSKKDKTFNDDIKSSNKRKGNMNVSLPLSISIPYSSIKKGSKSSSKGQKVRSSSSFVERKNITSKGKLDNKRIKSIPLNISLSVSAPNINDEDNENLSSNGTGEDEEEGEEEEEGFDSSYCNNSFNKYDNNISNHSQCYTPDVENNEYKKNYIIENIIVTNENENTLIPPIIKNNYSKINQNEIKYEQYQENENEILKSNFFSNMANNRINYSSSETDKMYYYNIDENDIENLNQSYYKQNNNDEEDKENKDFNRQIINKNINNVIQKAKKELLKKNGKNEDIWSIKSEPIDYSEKENKKTIFHQKSILKKTENINSVTNNDIFYSNDEYNITYNMPPDYSMIPSSPPHSENLIPSAPPSMYEEKSMENKDFVTDGIIKKTKNITRSIASIKSLRSSNQNQNNNIPMINNINCNSYNDINAITSSSNDYYNNNNNNDYSNFINQDTLISNNYSSYNQNYKYNNNNSNINNDKNVNYQNPKFYNNQQLLPQQPMSNYNNSQNESSNLQNLKAAHISLNTKNLVPLYHNKYMNNIYNIDYINDLNKNMYQYTDNYNCNNYYNRNTNNNVRSHYTTTTISIPNNNDDNINDYNNHYDNNINDNNNHNNDNNSNRNTNNNKYNRSGKKNKKNHYNRHMKINNNYEPLPSSINDDETEYLEDNSNTLQYKKNYVTRNSSYLLYSTSQDEHIIRLKIPKLNPEISYVPNVTSIPYNHPDLEKVKDIYDFFKNDHRPIEEPTNNNEFFQQLLNSIKKPKFAVTIVGYHPSSRLNFNYYNKLSMGKNWNMECTHMTRFKTPTFQIQINLENIVNEQWNELCVENIYSYSTDIPSINDIVDCYVKSRKPIKKVELKTKIIFENRMEFESEIRKMFLSVGYYDKIDFIYHTSKSGVKIEKGKKFKEFDDNLCWTFCIWIYMWCIIWYPIMWCISEEELPPMIAYYQARIDLDILRCIQPLVLEGASQQDLFVVTI</sequence>
<name>A0A1Y1X7Y2_9FUNG</name>
<feature type="compositionally biased region" description="Low complexity" evidence="1">
    <location>
        <begin position="96"/>
        <end position="119"/>
    </location>
</feature>
<feature type="compositionally biased region" description="Low complexity" evidence="1">
    <location>
        <begin position="759"/>
        <end position="798"/>
    </location>
</feature>
<feature type="region of interest" description="Disordered" evidence="1">
    <location>
        <begin position="757"/>
        <end position="809"/>
    </location>
</feature>
<evidence type="ECO:0000313" key="3">
    <source>
        <dbReference type="Proteomes" id="UP000193944"/>
    </source>
</evidence>
<dbReference type="Proteomes" id="UP000193944">
    <property type="component" value="Unassembled WGS sequence"/>
</dbReference>
<feature type="region of interest" description="Disordered" evidence="1">
    <location>
        <begin position="264"/>
        <end position="299"/>
    </location>
</feature>
<feature type="region of interest" description="Disordered" evidence="1">
    <location>
        <begin position="79"/>
        <end position="159"/>
    </location>
</feature>
<feature type="compositionally biased region" description="Basic and acidic residues" evidence="1">
    <location>
        <begin position="120"/>
        <end position="133"/>
    </location>
</feature>
<feature type="compositionally biased region" description="Basic residues" evidence="1">
    <location>
        <begin position="799"/>
        <end position="809"/>
    </location>
</feature>